<evidence type="ECO:0000259" key="8">
    <source>
        <dbReference type="PROSITE" id="PS50943"/>
    </source>
</evidence>
<feature type="transmembrane region" description="Helical" evidence="7">
    <location>
        <begin position="588"/>
        <end position="609"/>
    </location>
</feature>
<keyword evidence="7" id="KW-1133">Transmembrane helix</keyword>
<dbReference type="GO" id="GO:0003924">
    <property type="term" value="F:GTPase activity"/>
    <property type="evidence" value="ECO:0007669"/>
    <property type="project" value="InterPro"/>
</dbReference>
<feature type="coiled-coil region" evidence="6">
    <location>
        <begin position="434"/>
        <end position="471"/>
    </location>
</feature>
<evidence type="ECO:0000256" key="3">
    <source>
        <dbReference type="ARBA" id="ARBA00022801"/>
    </source>
</evidence>
<dbReference type="SUPFAM" id="SSF47413">
    <property type="entry name" value="lambda repressor-like DNA-binding domains"/>
    <property type="match status" value="1"/>
</dbReference>
<dbReference type="InterPro" id="IPR027094">
    <property type="entry name" value="Mitofusin_fam"/>
</dbReference>
<keyword evidence="5 7" id="KW-0472">Membrane</keyword>
<evidence type="ECO:0000256" key="2">
    <source>
        <dbReference type="ARBA" id="ARBA00022741"/>
    </source>
</evidence>
<sequence length="765" mass="86483">MLMLLLQQGNILDQNIMNINFRQYREQQGMSQEEVASRLKISVDNVRLGEKFPAKVSMGLAMKWLQVLGVDLATAMSEETPPLQGIEPGFPYAELYRRLNLLNQYINETPPLDEFEFPTNPKLPLPDDVLTQIQDYYQKPNVVLTGGFDTGKSHLANSILGSKNLPESYQPATKLITIIRHIGNRPHWFNSDVWIIDEDFWLDKHGKHTIDLKLLDDRKRSEKHRLYSGSFDILEKYGVHKYDNSKTEIAGHTAIVYLDSPLLKACNLIDLPGYSDQPDEISKDVDKANSATQIADILIYTSLAKGHINGQDMPRLTNLLRLLPTPENECQNFPTLGNLFIVATHADPSISNTDLPNILNNASARLYNHLNETAIQKRREATNREIILDDVRKQFFTFWTERPDRCQRLFDELTKLLTEYFPESIQCRVDREINAIKNDNKKQYAEQIEQYQQTLANIEESRNLLKEAEANEPARQKDMQQKRNYVRKRIKELGEDTKKAFQKYAESIINVNSIEQTIRKKYNNKKEAQEYVAGYLVDLLQSNLESLISTNSEKLKAEIDDYLEGYPELKLTTKDGIKVSIPFDTKGAFLGGIAGLGAYGALAAWAAGLGNLGGYILVAKLVSLLSALGISIGGGTAAVISFIAVIGGPIVLGIALAAGLASLIFGLFGEAWQSRLAKQIVKYFEEQDVCGKLLTGNKQYWQDTATAFEKGAEAVETDWKDYLEHQRELVSPETQSRERIEEIIKKLEVLRDFFADIPWTIQGEG</sequence>
<dbReference type="CDD" id="cd00093">
    <property type="entry name" value="HTH_XRE"/>
    <property type="match status" value="1"/>
</dbReference>
<evidence type="ECO:0000313" key="9">
    <source>
        <dbReference type="EMBL" id="AQY60523.1"/>
    </source>
</evidence>
<dbReference type="InterPro" id="IPR027417">
    <property type="entry name" value="P-loop_NTPase"/>
</dbReference>
<keyword evidence="2" id="KW-0547">Nucleotide-binding</keyword>
<evidence type="ECO:0000256" key="1">
    <source>
        <dbReference type="ARBA" id="ARBA00004370"/>
    </source>
</evidence>
<dbReference type="Gene3D" id="1.10.260.40">
    <property type="entry name" value="lambda repressor-like DNA-binding domains"/>
    <property type="match status" value="1"/>
</dbReference>
<dbReference type="PANTHER" id="PTHR10465">
    <property type="entry name" value="TRANSMEMBRANE GTPASE FZO1"/>
    <property type="match status" value="1"/>
</dbReference>
<dbReference type="SUPFAM" id="SSF52540">
    <property type="entry name" value="P-loop containing nucleoside triphosphate hydrolases"/>
    <property type="match status" value="1"/>
</dbReference>
<reference evidence="9" key="1">
    <citation type="journal article" date="2017" name="Front. Microbiol.">
        <title>Evolution of Anabaenopeptin Peptide Structural Variability in the Cyanobacterium Planktothrix.</title>
        <authorList>
            <person name="Entfellner E."/>
            <person name="Frei M."/>
            <person name="Christiansen G."/>
            <person name="Deng L."/>
            <person name="Blom J."/>
            <person name="Kurmayer R."/>
        </authorList>
    </citation>
    <scope>NUCLEOTIDE SEQUENCE</scope>
    <source>
        <strain evidence="9">No66</strain>
    </source>
</reference>
<dbReference type="PROSITE" id="PS50943">
    <property type="entry name" value="HTH_CROC1"/>
    <property type="match status" value="1"/>
</dbReference>
<comment type="subcellular location">
    <subcellularLocation>
        <location evidence="1">Membrane</location>
    </subcellularLocation>
</comment>
<keyword evidence="4" id="KW-0342">GTP-binding</keyword>
<evidence type="ECO:0000256" key="5">
    <source>
        <dbReference type="ARBA" id="ARBA00023136"/>
    </source>
</evidence>
<feature type="transmembrane region" description="Helical" evidence="7">
    <location>
        <begin position="650"/>
        <end position="669"/>
    </location>
</feature>
<dbReference type="InterPro" id="IPR001387">
    <property type="entry name" value="Cro/C1-type_HTH"/>
</dbReference>
<dbReference type="SMART" id="SM00530">
    <property type="entry name" value="HTH_XRE"/>
    <property type="match status" value="1"/>
</dbReference>
<dbReference type="AlphaFoldDB" id="A0A1U9WW75"/>
<dbReference type="Gene3D" id="3.40.50.300">
    <property type="entry name" value="P-loop containing nucleotide triphosphate hydrolases"/>
    <property type="match status" value="1"/>
</dbReference>
<dbReference type="GO" id="GO:0016020">
    <property type="term" value="C:membrane"/>
    <property type="evidence" value="ECO:0007669"/>
    <property type="project" value="UniProtKB-SubCell"/>
</dbReference>
<feature type="transmembrane region" description="Helical" evidence="7">
    <location>
        <begin position="621"/>
        <end position="644"/>
    </location>
</feature>
<name>A0A1U9WW75_PLAAG</name>
<dbReference type="Pfam" id="PF00350">
    <property type="entry name" value="Dynamin_N"/>
    <property type="match status" value="1"/>
</dbReference>
<keyword evidence="6" id="KW-0175">Coiled coil</keyword>
<dbReference type="InterPro" id="IPR010982">
    <property type="entry name" value="Lambda_DNA-bd_dom_sf"/>
</dbReference>
<protein>
    <submittedName>
        <fullName evidence="9">Helix-turn-helix domain protein</fullName>
    </submittedName>
</protein>
<keyword evidence="7" id="KW-0812">Transmembrane</keyword>
<feature type="domain" description="HTH cro/C1-type" evidence="8">
    <location>
        <begin position="21"/>
        <end position="75"/>
    </location>
</feature>
<dbReference type="PANTHER" id="PTHR10465:SF0">
    <property type="entry name" value="SARCALUMENIN"/>
    <property type="match status" value="1"/>
</dbReference>
<dbReference type="GO" id="GO:0005525">
    <property type="term" value="F:GTP binding"/>
    <property type="evidence" value="ECO:0007669"/>
    <property type="project" value="UniProtKB-KW"/>
</dbReference>
<evidence type="ECO:0000256" key="6">
    <source>
        <dbReference type="SAM" id="Coils"/>
    </source>
</evidence>
<keyword evidence="3" id="KW-0378">Hydrolase</keyword>
<dbReference type="GO" id="GO:0003677">
    <property type="term" value="F:DNA binding"/>
    <property type="evidence" value="ECO:0007669"/>
    <property type="project" value="InterPro"/>
</dbReference>
<evidence type="ECO:0000256" key="7">
    <source>
        <dbReference type="SAM" id="Phobius"/>
    </source>
</evidence>
<proteinExistence type="predicted"/>
<organism evidence="9">
    <name type="scientific">Planktothrix agardhii No66</name>
    <dbReference type="NCBI Taxonomy" id="498565"/>
    <lineage>
        <taxon>Bacteria</taxon>
        <taxon>Bacillati</taxon>
        <taxon>Cyanobacteriota</taxon>
        <taxon>Cyanophyceae</taxon>
        <taxon>Oscillatoriophycideae</taxon>
        <taxon>Oscillatoriales</taxon>
        <taxon>Microcoleaceae</taxon>
        <taxon>Planktothrix</taxon>
    </lineage>
</organism>
<gene>
    <name evidence="9" type="primary">N66_1655</name>
</gene>
<dbReference type="EMBL" id="KU665238">
    <property type="protein sequence ID" value="AQY60523.1"/>
    <property type="molecule type" value="Genomic_DNA"/>
</dbReference>
<evidence type="ECO:0000256" key="4">
    <source>
        <dbReference type="ARBA" id="ARBA00023134"/>
    </source>
</evidence>
<dbReference type="InterPro" id="IPR045063">
    <property type="entry name" value="Dynamin_N"/>
</dbReference>
<accession>A0A1U9WW75</accession>